<dbReference type="EMBL" id="CP000555">
    <property type="protein sequence ID" value="ABM96555.1"/>
    <property type="molecule type" value="Genomic_DNA"/>
</dbReference>
<feature type="region of interest" description="Disordered" evidence="1">
    <location>
        <begin position="1"/>
        <end position="21"/>
    </location>
</feature>
<dbReference type="Gene3D" id="3.30.70.100">
    <property type="match status" value="1"/>
</dbReference>
<dbReference type="PIRSF" id="PIRSF007028">
    <property type="entry name" value="UCP007028"/>
    <property type="match status" value="1"/>
</dbReference>
<dbReference type="eggNOG" id="COG5507">
    <property type="taxonomic scope" value="Bacteria"/>
</dbReference>
<dbReference type="Pfam" id="PF07237">
    <property type="entry name" value="DUF1428"/>
    <property type="match status" value="1"/>
</dbReference>
<dbReference type="Proteomes" id="UP000000366">
    <property type="component" value="Chromosome"/>
</dbReference>
<dbReference type="STRING" id="420662.Mpe_A3602"/>
<evidence type="ECO:0000313" key="2">
    <source>
        <dbReference type="EMBL" id="ABM96555.1"/>
    </source>
</evidence>
<organism evidence="2 3">
    <name type="scientific">Methylibium petroleiphilum (strain ATCC BAA-1232 / LMG 22953 / PM1)</name>
    <dbReference type="NCBI Taxonomy" id="420662"/>
    <lineage>
        <taxon>Bacteria</taxon>
        <taxon>Pseudomonadati</taxon>
        <taxon>Pseudomonadota</taxon>
        <taxon>Betaproteobacteria</taxon>
        <taxon>Burkholderiales</taxon>
        <taxon>Sphaerotilaceae</taxon>
        <taxon>Methylibium</taxon>
    </lineage>
</organism>
<proteinExistence type="predicted"/>
<dbReference type="InterPro" id="IPR009874">
    <property type="entry name" value="DUF1428"/>
</dbReference>
<feature type="compositionally biased region" description="Low complexity" evidence="1">
    <location>
        <begin position="1"/>
        <end position="15"/>
    </location>
</feature>
<dbReference type="InterPro" id="IPR011008">
    <property type="entry name" value="Dimeric_a/b-barrel"/>
</dbReference>
<evidence type="ECO:0000313" key="3">
    <source>
        <dbReference type="Proteomes" id="UP000000366"/>
    </source>
</evidence>
<sequence>MRGSGAVDSAGAGSSCQDINPSRRTAMNYVDGFVLAVPTAQREAYTQIAQKASVVFKDHGALSVVECWGDDVPEGKLTSFPMAVKRKDDEAVVFSWITWPDRKTRDSGMEKSMADPRLKDGMDQCPFDAQRMIFGGFQVIVEA</sequence>
<evidence type="ECO:0008006" key="4">
    <source>
        <dbReference type="Google" id="ProtNLM"/>
    </source>
</evidence>
<dbReference type="KEGG" id="mpt:Mpe_A3602"/>
<evidence type="ECO:0000256" key="1">
    <source>
        <dbReference type="SAM" id="MobiDB-lite"/>
    </source>
</evidence>
<dbReference type="HOGENOM" id="CLU_136844_0_0_4"/>
<accession>A2SLW6</accession>
<name>A2SLW6_METPP</name>
<dbReference type="AlphaFoldDB" id="A2SLW6"/>
<gene>
    <name evidence="2" type="ordered locus">Mpe_A3602</name>
</gene>
<protein>
    <recommendedName>
        <fullName evidence="4">RNA signal recognition particle 4.5S RNA</fullName>
    </recommendedName>
</protein>
<dbReference type="SUPFAM" id="SSF54909">
    <property type="entry name" value="Dimeric alpha+beta barrel"/>
    <property type="match status" value="1"/>
</dbReference>
<reference evidence="2 3" key="1">
    <citation type="journal article" date="2007" name="J. Bacteriol.">
        <title>Whole-genome analysis of the methyl tert-butyl ether-degrading beta-proteobacterium Methylibium petroleiphilum PM1.</title>
        <authorList>
            <person name="Kane S.R."/>
            <person name="Chakicherla A.Y."/>
            <person name="Chain P.S.G."/>
            <person name="Schmidt R."/>
            <person name="Shin M.W."/>
            <person name="Legler T.C."/>
            <person name="Scow K.M."/>
            <person name="Larimer F.W."/>
            <person name="Lucas S.M."/>
            <person name="Richardson P.M."/>
            <person name="Hristova K.R."/>
        </authorList>
    </citation>
    <scope>NUCLEOTIDE SEQUENCE [LARGE SCALE GENOMIC DNA]</scope>
    <source>
        <strain evidence="3">ATCC BAA-1232 / LMG 22953 / PM1</strain>
    </source>
</reference>
<keyword evidence="3" id="KW-1185">Reference proteome</keyword>